<gene>
    <name evidence="3" type="ORF">BO85DRAFT_280625</name>
</gene>
<dbReference type="AlphaFoldDB" id="A0A8G1R8I3"/>
<proteinExistence type="predicted"/>
<feature type="signal peptide" evidence="2">
    <location>
        <begin position="1"/>
        <end position="25"/>
    </location>
</feature>
<protein>
    <submittedName>
        <fullName evidence="3">Uncharacterized protein</fullName>
    </submittedName>
</protein>
<feature type="transmembrane region" description="Helical" evidence="1">
    <location>
        <begin position="85"/>
        <end position="105"/>
    </location>
</feature>
<dbReference type="GeneID" id="37158595"/>
<reference evidence="3 4" key="1">
    <citation type="submission" date="2018-02" db="EMBL/GenBank/DDBJ databases">
        <title>The genomes of Aspergillus section Nigri reveals drivers in fungal speciation.</title>
        <authorList>
            <consortium name="DOE Joint Genome Institute"/>
            <person name="Vesth T.C."/>
            <person name="Nybo J."/>
            <person name="Theobald S."/>
            <person name="Brandl J."/>
            <person name="Frisvad J.C."/>
            <person name="Nielsen K.F."/>
            <person name="Lyhne E.K."/>
            <person name="Kogle M.E."/>
            <person name="Kuo A."/>
            <person name="Riley R."/>
            <person name="Clum A."/>
            <person name="Nolan M."/>
            <person name="Lipzen A."/>
            <person name="Salamov A."/>
            <person name="Henrissat B."/>
            <person name="Wiebenga A."/>
            <person name="De vries R.P."/>
            <person name="Grigoriev I.V."/>
            <person name="Mortensen U.H."/>
            <person name="Andersen M.R."/>
            <person name="Baker S.E."/>
        </authorList>
    </citation>
    <scope>NUCLEOTIDE SEQUENCE [LARGE SCALE GENOMIC DNA]</scope>
    <source>
        <strain evidence="3 4">CBS 112811</strain>
    </source>
</reference>
<dbReference type="Proteomes" id="UP000249526">
    <property type="component" value="Unassembled WGS sequence"/>
</dbReference>
<feature type="chain" id="PRO_5034353767" evidence="2">
    <location>
        <begin position="26"/>
        <end position="108"/>
    </location>
</feature>
<keyword evidence="1" id="KW-0812">Transmembrane</keyword>
<evidence type="ECO:0000256" key="2">
    <source>
        <dbReference type="SAM" id="SignalP"/>
    </source>
</evidence>
<keyword evidence="1" id="KW-0472">Membrane</keyword>
<dbReference type="EMBL" id="KZ825060">
    <property type="protein sequence ID" value="RAH58720.1"/>
    <property type="molecule type" value="Genomic_DNA"/>
</dbReference>
<keyword evidence="2" id="KW-0732">Signal</keyword>
<evidence type="ECO:0000313" key="4">
    <source>
        <dbReference type="Proteomes" id="UP000249526"/>
    </source>
</evidence>
<organism evidence="3 4">
    <name type="scientific">Aspergillus piperis CBS 112811</name>
    <dbReference type="NCBI Taxonomy" id="1448313"/>
    <lineage>
        <taxon>Eukaryota</taxon>
        <taxon>Fungi</taxon>
        <taxon>Dikarya</taxon>
        <taxon>Ascomycota</taxon>
        <taxon>Pezizomycotina</taxon>
        <taxon>Eurotiomycetes</taxon>
        <taxon>Eurotiomycetidae</taxon>
        <taxon>Eurotiales</taxon>
        <taxon>Aspergillaceae</taxon>
        <taxon>Aspergillus</taxon>
        <taxon>Aspergillus subgen. Circumdati</taxon>
    </lineage>
</organism>
<evidence type="ECO:0000313" key="3">
    <source>
        <dbReference type="EMBL" id="RAH58720.1"/>
    </source>
</evidence>
<evidence type="ECO:0000256" key="1">
    <source>
        <dbReference type="SAM" id="Phobius"/>
    </source>
</evidence>
<keyword evidence="4" id="KW-1185">Reference proteome</keyword>
<keyword evidence="1" id="KW-1133">Transmembrane helix</keyword>
<dbReference type="RefSeq" id="XP_025516642.1">
    <property type="nucleotide sequence ID" value="XM_025655193.1"/>
</dbReference>
<sequence>MFTFSPLTLAQIPTACLLLTAPVEGFSRSHPAYRKYLAICQLTDCHQPETGQSIHALHRSFSWHVGSGLLGIEDPGKLCWYGIHGIRFIGLMIFLFSTFYGFPILTAE</sequence>
<accession>A0A8G1R8I3</accession>
<name>A0A8G1R8I3_9EURO</name>